<protein>
    <submittedName>
        <fullName evidence="1">Uncharacterized protein</fullName>
    </submittedName>
</protein>
<comment type="caution">
    <text evidence="1">The sequence shown here is derived from an EMBL/GenBank/DDBJ whole genome shotgun (WGS) entry which is preliminary data.</text>
</comment>
<reference evidence="1" key="1">
    <citation type="submission" date="2019-08" db="EMBL/GenBank/DDBJ databases">
        <authorList>
            <person name="Kucharzyk K."/>
            <person name="Murdoch R.W."/>
            <person name="Higgins S."/>
            <person name="Loffler F."/>
        </authorList>
    </citation>
    <scope>NUCLEOTIDE SEQUENCE</scope>
</reference>
<proteinExistence type="predicted"/>
<evidence type="ECO:0000313" key="1">
    <source>
        <dbReference type="EMBL" id="MPM80107.1"/>
    </source>
</evidence>
<sequence length="147" mass="16804">MIESVAFALPDKLIGIIFDKQNRIFRLHIFRMRLFEEGLIPITRIGIVPIHFQVILFAVEFGNIYEFLIGAPGHVCQVLLFGFSGFQVNGLSGFYIINPDSYFVAFLACHWILDAFLRCNPGGDVHNRIIGNHCFIHPVKRQLVSVW</sequence>
<dbReference type="EMBL" id="VSSQ01029823">
    <property type="protein sequence ID" value="MPM80107.1"/>
    <property type="molecule type" value="Genomic_DNA"/>
</dbReference>
<organism evidence="1">
    <name type="scientific">bioreactor metagenome</name>
    <dbReference type="NCBI Taxonomy" id="1076179"/>
    <lineage>
        <taxon>unclassified sequences</taxon>
        <taxon>metagenomes</taxon>
        <taxon>ecological metagenomes</taxon>
    </lineage>
</organism>
<dbReference type="AlphaFoldDB" id="A0A645CT56"/>
<accession>A0A645CT56</accession>
<name>A0A645CT56_9ZZZZ</name>
<gene>
    <name evidence="1" type="ORF">SDC9_127153</name>
</gene>